<dbReference type="Gene3D" id="3.40.50.300">
    <property type="entry name" value="P-loop containing nucleotide triphosphate hydrolases"/>
    <property type="match status" value="1"/>
</dbReference>
<feature type="transmembrane region" description="Helical" evidence="1">
    <location>
        <begin position="107"/>
        <end position="124"/>
    </location>
</feature>
<dbReference type="SUPFAM" id="SSF52540">
    <property type="entry name" value="P-loop containing nucleoside triphosphate hydrolases"/>
    <property type="match status" value="1"/>
</dbReference>
<dbReference type="InterPro" id="IPR027417">
    <property type="entry name" value="P-loop_NTPase"/>
</dbReference>
<gene>
    <name evidence="2" type="ORF">DBV15_06335</name>
</gene>
<sequence>MSSNADILIVGDYNLPHTYQYNDDYLQYNIDRYYHMSEQANTSCEDSTSDNGSANLCNIQCKQSAKRPMENQRDNIRSNRRDNIRSNYLSKMKSRCRRLMFLPCKRLMFIPLTVIVVCLIAVYISESQDRKHSSDFASTVIELKKRIHGQDGTIFDLSKCLLSDTPRFKIITLVGGTGVGKSYTVEIIKKNFPRQYSIRQYFPPIRTGFEFNISFLQPGLIIMENLKERDLMGVAKIFKSYQDTYKDKLVTVLAVFNFEQIGDSRKSVSLYPSKEIRKMANVFISEGINNEFRFYYHSLDENALSRCIMDATVESGLKLSENKFAAVKRTLIQNNAGCKGAYNKVQIYGRQ</sequence>
<evidence type="ECO:0000313" key="3">
    <source>
        <dbReference type="Proteomes" id="UP000310200"/>
    </source>
</evidence>
<keyword evidence="1" id="KW-1133">Transmembrane helix</keyword>
<dbReference type="EMBL" id="QBLH01002116">
    <property type="protein sequence ID" value="TGZ49496.1"/>
    <property type="molecule type" value="Genomic_DNA"/>
</dbReference>
<evidence type="ECO:0008006" key="4">
    <source>
        <dbReference type="Google" id="ProtNLM"/>
    </source>
</evidence>
<dbReference type="AlphaFoldDB" id="A0A4S2KK01"/>
<name>A0A4S2KK01_9HYME</name>
<reference evidence="2 3" key="1">
    <citation type="journal article" date="2019" name="Philos. Trans. R. Soc. Lond., B, Biol. Sci.">
        <title>Ant behaviour and brain gene expression of defending hosts depend on the ecological success of the intruding social parasite.</title>
        <authorList>
            <person name="Kaur R."/>
            <person name="Stoldt M."/>
            <person name="Jongepier E."/>
            <person name="Feldmeyer B."/>
            <person name="Menzel F."/>
            <person name="Bornberg-Bauer E."/>
            <person name="Foitzik S."/>
        </authorList>
    </citation>
    <scope>NUCLEOTIDE SEQUENCE [LARGE SCALE GENOMIC DNA]</scope>
    <source>
        <tissue evidence="2">Whole body</tissue>
    </source>
</reference>
<proteinExistence type="predicted"/>
<evidence type="ECO:0000256" key="1">
    <source>
        <dbReference type="SAM" id="Phobius"/>
    </source>
</evidence>
<evidence type="ECO:0000313" key="2">
    <source>
        <dbReference type="EMBL" id="TGZ49496.1"/>
    </source>
</evidence>
<organism evidence="2 3">
    <name type="scientific">Temnothorax longispinosus</name>
    <dbReference type="NCBI Taxonomy" id="300112"/>
    <lineage>
        <taxon>Eukaryota</taxon>
        <taxon>Metazoa</taxon>
        <taxon>Ecdysozoa</taxon>
        <taxon>Arthropoda</taxon>
        <taxon>Hexapoda</taxon>
        <taxon>Insecta</taxon>
        <taxon>Pterygota</taxon>
        <taxon>Neoptera</taxon>
        <taxon>Endopterygota</taxon>
        <taxon>Hymenoptera</taxon>
        <taxon>Apocrita</taxon>
        <taxon>Aculeata</taxon>
        <taxon>Formicoidea</taxon>
        <taxon>Formicidae</taxon>
        <taxon>Myrmicinae</taxon>
        <taxon>Temnothorax</taxon>
    </lineage>
</organism>
<protein>
    <recommendedName>
        <fullName evidence="4">Torsin-like protein</fullName>
    </recommendedName>
</protein>
<keyword evidence="1" id="KW-0812">Transmembrane</keyword>
<accession>A0A4S2KK01</accession>
<keyword evidence="3" id="KW-1185">Reference proteome</keyword>
<keyword evidence="1" id="KW-0472">Membrane</keyword>
<comment type="caution">
    <text evidence="2">The sequence shown here is derived from an EMBL/GenBank/DDBJ whole genome shotgun (WGS) entry which is preliminary data.</text>
</comment>
<dbReference type="Proteomes" id="UP000310200">
    <property type="component" value="Unassembled WGS sequence"/>
</dbReference>